<gene>
    <name evidence="10" type="primary">ABSGL_00937.1 scaffold 1010</name>
</gene>
<dbReference type="PANTHER" id="PTHR11910">
    <property type="entry name" value="ATP SYNTHASE DELTA CHAIN"/>
    <property type="match status" value="1"/>
</dbReference>
<name>A0A163IVJ8_ABSGL</name>
<evidence type="ECO:0000256" key="6">
    <source>
        <dbReference type="ARBA" id="ARBA00023065"/>
    </source>
</evidence>
<dbReference type="GO" id="GO:0016020">
    <property type="term" value="C:membrane"/>
    <property type="evidence" value="ECO:0007669"/>
    <property type="project" value="UniProtKB-SubCell"/>
</dbReference>
<keyword evidence="11" id="KW-1185">Reference proteome</keyword>
<evidence type="ECO:0000313" key="11">
    <source>
        <dbReference type="Proteomes" id="UP000078561"/>
    </source>
</evidence>
<dbReference type="PROSITE" id="PS00389">
    <property type="entry name" value="ATPASE_DELTA"/>
    <property type="match status" value="1"/>
</dbReference>
<dbReference type="Pfam" id="PF00213">
    <property type="entry name" value="OSCP"/>
    <property type="match status" value="1"/>
</dbReference>
<dbReference type="InterPro" id="IPR000711">
    <property type="entry name" value="ATPase_OSCP/dsu"/>
</dbReference>
<dbReference type="SUPFAM" id="SSF47928">
    <property type="entry name" value="N-terminal domain of the delta subunit of the F1F0-ATP synthase"/>
    <property type="match status" value="1"/>
</dbReference>
<dbReference type="Proteomes" id="UP000078561">
    <property type="component" value="Unassembled WGS sequence"/>
</dbReference>
<dbReference type="InterPro" id="IPR026015">
    <property type="entry name" value="ATP_synth_OSCP/delta_N_sf"/>
</dbReference>
<dbReference type="NCBIfam" id="TIGR01145">
    <property type="entry name" value="ATP_synt_delta"/>
    <property type="match status" value="1"/>
</dbReference>
<evidence type="ECO:0000256" key="4">
    <source>
        <dbReference type="ARBA" id="ARBA00022448"/>
    </source>
</evidence>
<accession>A0A163IVJ8</accession>
<dbReference type="EMBL" id="LT550365">
    <property type="protein sequence ID" value="SAL95604.1"/>
    <property type="molecule type" value="Genomic_DNA"/>
</dbReference>
<dbReference type="AlphaFoldDB" id="A0A163IVJ8"/>
<dbReference type="GO" id="GO:0046933">
    <property type="term" value="F:proton-transporting ATP synthase activity, rotational mechanism"/>
    <property type="evidence" value="ECO:0007669"/>
    <property type="project" value="InterPro"/>
</dbReference>
<keyword evidence="4" id="KW-0813">Transport</keyword>
<reference evidence="10" key="1">
    <citation type="submission" date="2016-04" db="EMBL/GenBank/DDBJ databases">
        <authorList>
            <person name="Evans L.H."/>
            <person name="Alamgir A."/>
            <person name="Owens N."/>
            <person name="Weber N.D."/>
            <person name="Virtaneva K."/>
            <person name="Barbian K."/>
            <person name="Babar A."/>
            <person name="Rosenke K."/>
        </authorList>
    </citation>
    <scope>NUCLEOTIDE SEQUENCE [LARGE SCALE GENOMIC DNA]</scope>
    <source>
        <strain evidence="10">CBS 101.48</strain>
    </source>
</reference>
<dbReference type="HAMAP" id="MF_01416">
    <property type="entry name" value="ATP_synth_delta_bact"/>
    <property type="match status" value="1"/>
</dbReference>
<dbReference type="PRINTS" id="PR00125">
    <property type="entry name" value="ATPASEDELTA"/>
</dbReference>
<organism evidence="10">
    <name type="scientific">Absidia glauca</name>
    <name type="common">Pin mould</name>
    <dbReference type="NCBI Taxonomy" id="4829"/>
    <lineage>
        <taxon>Eukaryota</taxon>
        <taxon>Fungi</taxon>
        <taxon>Fungi incertae sedis</taxon>
        <taxon>Mucoromycota</taxon>
        <taxon>Mucoromycotina</taxon>
        <taxon>Mucoromycetes</taxon>
        <taxon>Mucorales</taxon>
        <taxon>Cunninghamellaceae</taxon>
        <taxon>Absidia</taxon>
    </lineage>
</organism>
<keyword evidence="8" id="KW-0066">ATP synthesis</keyword>
<evidence type="ECO:0000256" key="7">
    <source>
        <dbReference type="ARBA" id="ARBA00023136"/>
    </source>
</evidence>
<evidence type="ECO:0000256" key="3">
    <source>
        <dbReference type="ARBA" id="ARBA00014723"/>
    </source>
</evidence>
<feature type="compositionally biased region" description="Basic and acidic residues" evidence="9">
    <location>
        <begin position="350"/>
        <end position="373"/>
    </location>
</feature>
<sequence length="621" mass="70215">MASRFTRLTTVAPQLARGYAAAAAPKAPLALFGLDGRYATALYVAAARQNALDAVEKDLKSFNGLVSKDKALGSFLENPTISLKEKKESIRSLLAKSGKAHNLTENFFETLAENGRLPQTSKVIESYGELMSAHRNELPLVITSAKELDKSTLNKIVDSLQKSPLAEGKKLLVSNKVKTDILGGLLVEIGDKSIDLTVSSKLNKLNKLVTAALAMEETTDAHTRQSYYPPTKQMAVDNSDGGNSNKLPIMHNKPTMELILSHDQWKSTPVVGTTSNTTTSDQQQKHLPSVRCTLCQDEDNNVLFYRPSMTLHTLFQVPDEPTATRYTKKRNTLEPPLEDDRRPPTTASRKSMDLDEDRNQSKDHDGVDEETHHRLVIPKPRQCYATLYAATDDQPLWTFVEQDWHTMTLVSRQHPHHSISMTTSTFSFMWGNNDGGLYQWRMQLNSDSEPTIDLLCEQWQADHTKRRVAWLKNGATRLTLFSETSNSNNPFRCAQSPLDTFLVLSGLLLYELISSQVRTLGGGVEAMTMMIDRQQQALVEETHRFYNKAHKDEDEMAHDMSRWSSTGSLKSLELDQGWWRCWWVPCCMPGSWCDRAWIKTRGGYHHRSRVTRRMQGWQQQE</sequence>
<dbReference type="InterPro" id="IPR020781">
    <property type="entry name" value="ATPase_OSCP/d_CS"/>
</dbReference>
<proteinExistence type="inferred from homology"/>
<evidence type="ECO:0000256" key="5">
    <source>
        <dbReference type="ARBA" id="ARBA00022781"/>
    </source>
</evidence>
<feature type="region of interest" description="Disordered" evidence="9">
    <location>
        <begin position="322"/>
        <end position="374"/>
    </location>
</feature>
<comment type="similarity">
    <text evidence="2">Belongs to the ATPase delta chain family.</text>
</comment>
<protein>
    <recommendedName>
        <fullName evidence="3">ATP synthase subunit 5, mitochondrial</fullName>
    </recommendedName>
</protein>
<evidence type="ECO:0000256" key="8">
    <source>
        <dbReference type="ARBA" id="ARBA00023310"/>
    </source>
</evidence>
<dbReference type="OrthoDB" id="2252305at2759"/>
<evidence type="ECO:0000256" key="1">
    <source>
        <dbReference type="ARBA" id="ARBA00004370"/>
    </source>
</evidence>
<evidence type="ECO:0000256" key="2">
    <source>
        <dbReference type="ARBA" id="ARBA00007046"/>
    </source>
</evidence>
<keyword evidence="5" id="KW-0375">Hydrogen ion transport</keyword>
<evidence type="ECO:0000313" key="10">
    <source>
        <dbReference type="EMBL" id="SAL95604.1"/>
    </source>
</evidence>
<dbReference type="InParanoid" id="A0A163IVJ8"/>
<dbReference type="Gene3D" id="1.10.520.20">
    <property type="entry name" value="N-terminal domain of the delta subunit of the F1F0-ATP synthase"/>
    <property type="match status" value="1"/>
</dbReference>
<dbReference type="STRING" id="4829.A0A163IVJ8"/>
<keyword evidence="7" id="KW-0472">Membrane</keyword>
<evidence type="ECO:0000256" key="9">
    <source>
        <dbReference type="SAM" id="MobiDB-lite"/>
    </source>
</evidence>
<comment type="subcellular location">
    <subcellularLocation>
        <location evidence="1">Membrane</location>
    </subcellularLocation>
</comment>
<keyword evidence="6" id="KW-0406">Ion transport</keyword>